<keyword evidence="6" id="KW-1185">Reference proteome</keyword>
<dbReference type="InterPro" id="IPR019775">
    <property type="entry name" value="WD40_repeat_CS"/>
</dbReference>
<evidence type="ECO:0000313" key="5">
    <source>
        <dbReference type="EMBL" id="KIL63115.1"/>
    </source>
</evidence>
<dbReference type="AlphaFoldDB" id="A0A0C2SIV1"/>
<dbReference type="PROSITE" id="PS50082">
    <property type="entry name" value="WD_REPEATS_2"/>
    <property type="match status" value="4"/>
</dbReference>
<dbReference type="InterPro" id="IPR007111">
    <property type="entry name" value="NACHT_NTPase"/>
</dbReference>
<keyword evidence="2" id="KW-0677">Repeat</keyword>
<feature type="repeat" description="WD" evidence="3">
    <location>
        <begin position="619"/>
        <end position="651"/>
    </location>
</feature>
<dbReference type="Gene3D" id="3.40.50.300">
    <property type="entry name" value="P-loop containing nucleotide triphosphate hydrolases"/>
    <property type="match status" value="1"/>
</dbReference>
<dbReference type="InterPro" id="IPR056884">
    <property type="entry name" value="NPHP3-like_N"/>
</dbReference>
<name>A0A0C2SIV1_AMAMK</name>
<dbReference type="STRING" id="946122.A0A0C2SIV1"/>
<proteinExistence type="predicted"/>
<reference evidence="5 6" key="1">
    <citation type="submission" date="2014-04" db="EMBL/GenBank/DDBJ databases">
        <title>Evolutionary Origins and Diversification of the Mycorrhizal Mutualists.</title>
        <authorList>
            <consortium name="DOE Joint Genome Institute"/>
            <consortium name="Mycorrhizal Genomics Consortium"/>
            <person name="Kohler A."/>
            <person name="Kuo A."/>
            <person name="Nagy L.G."/>
            <person name="Floudas D."/>
            <person name="Copeland A."/>
            <person name="Barry K.W."/>
            <person name="Cichocki N."/>
            <person name="Veneault-Fourrey C."/>
            <person name="LaButti K."/>
            <person name="Lindquist E.A."/>
            <person name="Lipzen A."/>
            <person name="Lundell T."/>
            <person name="Morin E."/>
            <person name="Murat C."/>
            <person name="Riley R."/>
            <person name="Ohm R."/>
            <person name="Sun H."/>
            <person name="Tunlid A."/>
            <person name="Henrissat B."/>
            <person name="Grigoriev I.V."/>
            <person name="Hibbett D.S."/>
            <person name="Martin F."/>
        </authorList>
    </citation>
    <scope>NUCLEOTIDE SEQUENCE [LARGE SCALE GENOMIC DNA]</scope>
    <source>
        <strain evidence="5 6">Koide BX008</strain>
    </source>
</reference>
<feature type="repeat" description="WD" evidence="3">
    <location>
        <begin position="576"/>
        <end position="617"/>
    </location>
</feature>
<dbReference type="EMBL" id="KN818262">
    <property type="protein sequence ID" value="KIL63115.1"/>
    <property type="molecule type" value="Genomic_DNA"/>
</dbReference>
<protein>
    <recommendedName>
        <fullName evidence="4">NACHT domain-containing protein</fullName>
    </recommendedName>
</protein>
<dbReference type="PANTHER" id="PTHR22847">
    <property type="entry name" value="WD40 REPEAT PROTEIN"/>
    <property type="match status" value="1"/>
</dbReference>
<evidence type="ECO:0000259" key="4">
    <source>
        <dbReference type="PROSITE" id="PS50837"/>
    </source>
</evidence>
<dbReference type="PRINTS" id="PR00320">
    <property type="entry name" value="GPROTEINBRPT"/>
</dbReference>
<dbReference type="InterPro" id="IPR015943">
    <property type="entry name" value="WD40/YVTN_repeat-like_dom_sf"/>
</dbReference>
<dbReference type="Proteomes" id="UP000054549">
    <property type="component" value="Unassembled WGS sequence"/>
</dbReference>
<sequence length="750" mass="83122">YADGAGIDTTKACLEGTRTEILDEIKGWVTTTADATAPQVLWLSGPAGTGKSAIAHSVARWWMEEHGGIGSCFCFNRQATTRHERLFPTIALDLAARIPALKNSLNKLITSQPALATTADVTQQWRKLLQEPLTNIPGGIAEPVLIVIDALDESGVPVSRRHILSILAKEAAKLPSNFRILVTSRPLPDIGNAFHNASGIRFESMDKLPPSSTERDIQLYSSRRLNGVEGLGNREFTQLAQKSDGLFEWARLACEHIQYAQGLLTERERFEELIHAGEGKELLDTMYTIILRSILGDRPRDSTIDRFRSVLRIVLSTLEPLPMNSLNILHQHCAALWQDRPHYDVGTILRPLASLLSGVSADYMPIRPLHSTFHEFLTTRDRSEAFFVDVEDVNRDLAHACLQVMQQHLCFNICKLESSYVRNSEIADLGERIKGCIKPYLAYSCQFWTEHVKLIPLEEDIAEEIKGILLNEKMLFWLEVLALLKLMSMVPTMLRIVASWLKVNYEEVSAAARDGIRFARMIGGAISESAPHLYLSGLAFLPKNSILSRHLKAKFPKIPRIVFGGAIDWPSLQLSIRGHTKAVTSIAFSPDGKRIASGSDDKTIYIWDAETGLQVGNPLKGHTHWVTSVAFSPDGKRIASGSWDNTIYIWDAGTGLQEGNPLKGHTSSVASVAFSPDGRRIASGSSDKTIYIWDTETRLQVGNPLKGHTDRVTSVAFSPNGKTIASGSWNNTIHIWDAETRLQMISPLSD</sequence>
<dbReference type="OrthoDB" id="163438at2759"/>
<keyword evidence="1 3" id="KW-0853">WD repeat</keyword>
<accession>A0A0C2SIV1</accession>
<dbReference type="PROSITE" id="PS50837">
    <property type="entry name" value="NACHT"/>
    <property type="match status" value="1"/>
</dbReference>
<dbReference type="SMART" id="SM00320">
    <property type="entry name" value="WD40"/>
    <property type="match status" value="4"/>
</dbReference>
<dbReference type="SUPFAM" id="SSF50978">
    <property type="entry name" value="WD40 repeat-like"/>
    <property type="match status" value="1"/>
</dbReference>
<evidence type="ECO:0000256" key="3">
    <source>
        <dbReference type="PROSITE-ProRule" id="PRU00221"/>
    </source>
</evidence>
<dbReference type="InterPro" id="IPR020472">
    <property type="entry name" value="WD40_PAC1"/>
</dbReference>
<feature type="non-terminal residue" evidence="5">
    <location>
        <position position="750"/>
    </location>
</feature>
<dbReference type="PANTHER" id="PTHR22847:SF637">
    <property type="entry name" value="WD REPEAT DOMAIN 5B"/>
    <property type="match status" value="1"/>
</dbReference>
<dbReference type="CDD" id="cd00200">
    <property type="entry name" value="WD40"/>
    <property type="match status" value="1"/>
</dbReference>
<evidence type="ECO:0000256" key="2">
    <source>
        <dbReference type="ARBA" id="ARBA00022737"/>
    </source>
</evidence>
<gene>
    <name evidence="5" type="ORF">M378DRAFT_55838</name>
</gene>
<organism evidence="5 6">
    <name type="scientific">Amanita muscaria (strain Koide BX008)</name>
    <dbReference type="NCBI Taxonomy" id="946122"/>
    <lineage>
        <taxon>Eukaryota</taxon>
        <taxon>Fungi</taxon>
        <taxon>Dikarya</taxon>
        <taxon>Basidiomycota</taxon>
        <taxon>Agaricomycotina</taxon>
        <taxon>Agaricomycetes</taxon>
        <taxon>Agaricomycetidae</taxon>
        <taxon>Agaricales</taxon>
        <taxon>Pluteineae</taxon>
        <taxon>Amanitaceae</taxon>
        <taxon>Amanita</taxon>
    </lineage>
</organism>
<feature type="repeat" description="WD" evidence="3">
    <location>
        <begin position="662"/>
        <end position="703"/>
    </location>
</feature>
<evidence type="ECO:0000256" key="1">
    <source>
        <dbReference type="ARBA" id="ARBA00022574"/>
    </source>
</evidence>
<dbReference type="InterPro" id="IPR027417">
    <property type="entry name" value="P-loop_NTPase"/>
</dbReference>
<dbReference type="Pfam" id="PF00400">
    <property type="entry name" value="WD40"/>
    <property type="match status" value="4"/>
</dbReference>
<dbReference type="PROSITE" id="PS00678">
    <property type="entry name" value="WD_REPEATS_1"/>
    <property type="match status" value="3"/>
</dbReference>
<feature type="non-terminal residue" evidence="5">
    <location>
        <position position="1"/>
    </location>
</feature>
<dbReference type="Pfam" id="PF24883">
    <property type="entry name" value="NPHP3_N"/>
    <property type="match status" value="1"/>
</dbReference>
<evidence type="ECO:0000313" key="6">
    <source>
        <dbReference type="Proteomes" id="UP000054549"/>
    </source>
</evidence>
<dbReference type="Gene3D" id="2.130.10.10">
    <property type="entry name" value="YVTN repeat-like/Quinoprotein amine dehydrogenase"/>
    <property type="match status" value="2"/>
</dbReference>
<dbReference type="GO" id="GO:1990234">
    <property type="term" value="C:transferase complex"/>
    <property type="evidence" value="ECO:0007669"/>
    <property type="project" value="UniProtKB-ARBA"/>
</dbReference>
<dbReference type="PROSITE" id="PS50294">
    <property type="entry name" value="WD_REPEATS_REGION"/>
    <property type="match status" value="4"/>
</dbReference>
<dbReference type="InParanoid" id="A0A0C2SIV1"/>
<dbReference type="InterPro" id="IPR036322">
    <property type="entry name" value="WD40_repeat_dom_sf"/>
</dbReference>
<dbReference type="SUPFAM" id="SSF52540">
    <property type="entry name" value="P-loop containing nucleoside triphosphate hydrolases"/>
    <property type="match status" value="1"/>
</dbReference>
<dbReference type="HOGENOM" id="CLU_000288_6_0_1"/>
<dbReference type="GO" id="GO:0005634">
    <property type="term" value="C:nucleus"/>
    <property type="evidence" value="ECO:0007669"/>
    <property type="project" value="TreeGrafter"/>
</dbReference>
<feature type="domain" description="NACHT" evidence="4">
    <location>
        <begin position="39"/>
        <end position="186"/>
    </location>
</feature>
<feature type="repeat" description="WD" evidence="3">
    <location>
        <begin position="705"/>
        <end position="746"/>
    </location>
</feature>
<dbReference type="InterPro" id="IPR001680">
    <property type="entry name" value="WD40_rpt"/>
</dbReference>